<keyword evidence="4" id="KW-1185">Reference proteome</keyword>
<dbReference type="PROSITE" id="PS50805">
    <property type="entry name" value="KRAB"/>
    <property type="match status" value="1"/>
</dbReference>
<dbReference type="InterPro" id="IPR050169">
    <property type="entry name" value="Krueppel_C2H2_ZnF"/>
</dbReference>
<feature type="compositionally biased region" description="Gly residues" evidence="1">
    <location>
        <begin position="101"/>
        <end position="118"/>
    </location>
</feature>
<feature type="region of interest" description="Disordered" evidence="1">
    <location>
        <begin position="71"/>
        <end position="122"/>
    </location>
</feature>
<feature type="compositionally biased region" description="Low complexity" evidence="1">
    <location>
        <begin position="89"/>
        <end position="100"/>
    </location>
</feature>
<dbReference type="InterPro" id="IPR036051">
    <property type="entry name" value="KRAB_dom_sf"/>
</dbReference>
<evidence type="ECO:0000313" key="4">
    <source>
        <dbReference type="Proteomes" id="UP000386466"/>
    </source>
</evidence>
<dbReference type="AlphaFoldDB" id="A0A485N8C7"/>
<dbReference type="Pfam" id="PF01352">
    <property type="entry name" value="KRAB"/>
    <property type="match status" value="1"/>
</dbReference>
<dbReference type="PANTHER" id="PTHR23232:SF140">
    <property type="entry name" value="ZFP92 ZINC FINGER PROTEIN"/>
    <property type="match status" value="1"/>
</dbReference>
<evidence type="ECO:0000256" key="1">
    <source>
        <dbReference type="SAM" id="MobiDB-lite"/>
    </source>
</evidence>
<name>A0A485N8C7_LYNPA</name>
<accession>A0A485N8C7</accession>
<dbReference type="Gene3D" id="6.10.140.140">
    <property type="match status" value="1"/>
</dbReference>
<evidence type="ECO:0000313" key="3">
    <source>
        <dbReference type="EMBL" id="VFV28709.1"/>
    </source>
</evidence>
<dbReference type="SMART" id="SM00349">
    <property type="entry name" value="KRAB"/>
    <property type="match status" value="1"/>
</dbReference>
<dbReference type="EMBL" id="CAAGRJ010011709">
    <property type="protein sequence ID" value="VFV28709.1"/>
    <property type="molecule type" value="Genomic_DNA"/>
</dbReference>
<dbReference type="InterPro" id="IPR001909">
    <property type="entry name" value="KRAB"/>
</dbReference>
<dbReference type="CDD" id="cd07765">
    <property type="entry name" value="KRAB_A-box"/>
    <property type="match status" value="1"/>
</dbReference>
<gene>
    <name evidence="3" type="ORF">LYPA_23C008304</name>
</gene>
<sequence>MAAILLKAGPKVPVSFEDVPVYFIKTGWKLLDLSQRILYKRVSLENYRHFVSLGQGITPLSGWPHSPPTWGSPCPPGPHASKVHASRVHGGAHAAAQPRGPAGGGGRGAGGQPRGAGGLVRPEDPAACPATLVVVAGYPAWRWSDLAGAWRMNFRKVWEMHLANCHYQGVNF</sequence>
<protein>
    <submittedName>
        <fullName evidence="3">Zinc finger protein 92 homolog</fullName>
    </submittedName>
</protein>
<proteinExistence type="predicted"/>
<organism evidence="3 4">
    <name type="scientific">Lynx pardinus</name>
    <name type="common">Iberian lynx</name>
    <name type="synonym">Felis pardina</name>
    <dbReference type="NCBI Taxonomy" id="191816"/>
    <lineage>
        <taxon>Eukaryota</taxon>
        <taxon>Metazoa</taxon>
        <taxon>Chordata</taxon>
        <taxon>Craniata</taxon>
        <taxon>Vertebrata</taxon>
        <taxon>Euteleostomi</taxon>
        <taxon>Mammalia</taxon>
        <taxon>Eutheria</taxon>
        <taxon>Laurasiatheria</taxon>
        <taxon>Carnivora</taxon>
        <taxon>Feliformia</taxon>
        <taxon>Felidae</taxon>
        <taxon>Felinae</taxon>
        <taxon>Lynx</taxon>
    </lineage>
</organism>
<dbReference type="GO" id="GO:0006355">
    <property type="term" value="P:regulation of DNA-templated transcription"/>
    <property type="evidence" value="ECO:0007669"/>
    <property type="project" value="InterPro"/>
</dbReference>
<evidence type="ECO:0000259" key="2">
    <source>
        <dbReference type="PROSITE" id="PS50805"/>
    </source>
</evidence>
<reference evidence="3 4" key="1">
    <citation type="submission" date="2019-01" db="EMBL/GenBank/DDBJ databases">
        <authorList>
            <person name="Alioto T."/>
            <person name="Alioto T."/>
        </authorList>
    </citation>
    <scope>NUCLEOTIDE SEQUENCE [LARGE SCALE GENOMIC DNA]</scope>
</reference>
<dbReference type="Proteomes" id="UP000386466">
    <property type="component" value="Unassembled WGS sequence"/>
</dbReference>
<feature type="domain" description="KRAB" evidence="2">
    <location>
        <begin position="14"/>
        <end position="93"/>
    </location>
</feature>
<dbReference type="PANTHER" id="PTHR23232">
    <property type="entry name" value="KRAB DOMAIN C2H2 ZINC FINGER"/>
    <property type="match status" value="1"/>
</dbReference>
<dbReference type="SUPFAM" id="SSF109640">
    <property type="entry name" value="KRAB domain (Kruppel-associated box)"/>
    <property type="match status" value="1"/>
</dbReference>